<dbReference type="Pfam" id="PF00784">
    <property type="entry name" value="MyTH4"/>
    <property type="match status" value="2"/>
</dbReference>
<dbReference type="SUPFAM" id="SSF54236">
    <property type="entry name" value="Ubiquitin-like"/>
    <property type="match status" value="1"/>
</dbReference>
<evidence type="ECO:0000313" key="9">
    <source>
        <dbReference type="Proteomes" id="UP000507470"/>
    </source>
</evidence>
<feature type="region of interest" description="Disordered" evidence="4">
    <location>
        <begin position="445"/>
        <end position="469"/>
    </location>
</feature>
<dbReference type="Pfam" id="PF21989">
    <property type="entry name" value="RA_2"/>
    <property type="match status" value="1"/>
</dbReference>
<feature type="coiled-coil region" evidence="3">
    <location>
        <begin position="43"/>
        <end position="162"/>
    </location>
</feature>
<evidence type="ECO:0000259" key="6">
    <source>
        <dbReference type="PROSITE" id="PS50057"/>
    </source>
</evidence>
<dbReference type="InterPro" id="IPR038185">
    <property type="entry name" value="MyTH4_dom_sf"/>
</dbReference>
<dbReference type="SMART" id="SM00139">
    <property type="entry name" value="MyTH4"/>
    <property type="match status" value="1"/>
</dbReference>
<dbReference type="PROSITE" id="PS50003">
    <property type="entry name" value="PH_DOMAIN"/>
    <property type="match status" value="2"/>
</dbReference>
<dbReference type="Gene3D" id="2.30.29.30">
    <property type="entry name" value="Pleckstrin-homology domain (PH domain)/Phosphotyrosine-binding domain (PTB)"/>
    <property type="match status" value="3"/>
</dbReference>
<gene>
    <name evidence="8" type="ORF">MCOR_51033</name>
</gene>
<dbReference type="PROSITE" id="PS51016">
    <property type="entry name" value="MYTH4"/>
    <property type="match status" value="1"/>
</dbReference>
<dbReference type="InterPro" id="IPR001849">
    <property type="entry name" value="PH_domain"/>
</dbReference>
<evidence type="ECO:0000259" key="7">
    <source>
        <dbReference type="PROSITE" id="PS51016"/>
    </source>
</evidence>
<dbReference type="PROSITE" id="PS50057">
    <property type="entry name" value="FERM_3"/>
    <property type="match status" value="1"/>
</dbReference>
<dbReference type="Gene3D" id="3.10.20.90">
    <property type="entry name" value="Phosphatidylinositol 3-kinase Catalytic Subunit, Chain A, domain 1"/>
    <property type="match status" value="1"/>
</dbReference>
<dbReference type="InterPro" id="IPR000299">
    <property type="entry name" value="FERM_domain"/>
</dbReference>
<feature type="domain" description="FERM" evidence="6">
    <location>
        <begin position="1131"/>
        <end position="1465"/>
    </location>
</feature>
<feature type="compositionally biased region" description="Polar residues" evidence="4">
    <location>
        <begin position="217"/>
        <end position="229"/>
    </location>
</feature>
<sequence>MCIGYDRCGIEADLLMVNLPDEVKDRINQEQVTKIRETLGFKVKDLEGKKLEAEHEAKTAADKIQIMEQQLAAINMQPDELDDRIHILEKQCVEKEEKIRSLQLYLEEQKQQRQHDAKMVEEKAGKIKEWVTSKLQQIETKNQELQQENESLQDQVEILRERLQALPAFAAKEIYRLSQQSSVSRASSYIEEESSFCADSRPNSVFTDISHLVENAVSRSSSRPQSETFSPIDLTDTKGRPVSEGGWSEPRSEVIQLRPLSRTRPSSDYAESRSRSDVSSSSQDMSEDSIPPAIPKRPSPSVLQAIEHELEDKRENSISPPSDTKSSASMKSDKDAALDSNSDDSMPDIETIPLYHEVDQNHESTYELKKCLPPQVVIGRKVFSGENRLLDSLVSSSNDDDDKNDGKNNNSFLLNNGEDNDFVDEEDIVIEDIIIKTESSPAVTLTPLSPRTPVSPFFPSTPSESPSSVYNYSSNNVSAIATLPRVKKRHDKSTPLQLMYSAGGVPEGIVSHDKPPPVLEPHIVTGKTSSFWDSRTYAIPKKVKDTSQQHTSTSKPAVPQTVIGKLYKEFDIPVYATLKGKAAQIRSTPFTEDSSTDSSEEDCSLIVTQAEPSKTNKVQQSSSGAIKRGVSSYSASSEVSCDYVDPPEENSGKSDSDTSEPEQKLLKYAADNCKHDTLEKFGYLSKLGGKVKMWKRRWFVLRNGELFYYKSQHDVLRKPQGSIKLDDQSRVVHTKGEMAFQITSGKKTYYFTADTLSETEKWIRLLQKVFKRQATSFLLDHMDTKAVLKGTLHKVRNGVTRKCWCVLVGRYLIYHRNQSDKTPLGQIHLRDARIEDIDNSNDSDDEADVTKETKHAIAIWPPFQGPTYLMLPSQHEKDSWLYHLTVAAGGGTGNVGTEYEQIISKVMECNADSNSVYWKHPLLLHSKDPISKPLTTLPSAELELKALEIFKLILQFTYTLIESTNLEYHTNLSQQLLDICLAYPELQNELFCQLIKQTSSHPVQQKTAVQNLLLCGKHSWYLCHATPTSPTGSLMDLSDSRLNPAANVILQGWQLLSMCVSLFLPKQSIMWHLRVHLQRHADQRSDIGKYAIFCQRALERTILKGIREVRPSRMEVLSILLRNPYHHSQPISIPVHFLNNTYQVVSFDGSTTVEELLHSLTKKLSMRDSNQSGFALFSDDPCIIEGEHFLQSHIKVCDVISKWEHIFKENNSGKLDSSRTIKFLYKNRLYFKSTCKSETDKEKLLLAYQVNDDIVQGRFPLNKDLALELTSLLAQVEYGDLKLSSSDYSENGDICQTNIAQQVSTVLDRFYPKKFTSISEEEQRSVISKLLERWSSLRGRSAQDCIRVYLAVVRKWQNCGAKLFRTKTKTSLSNTEDVWLAVHEEGITVLEYSTMQPIISYDYRSVITFGGWKDDFMIVATQLIESAPHHYEHRTEKLLFTMQKWKILEITLLMASYINVRVQRPSNDISPES</sequence>
<dbReference type="Proteomes" id="UP000507470">
    <property type="component" value="Unassembled WGS sequence"/>
</dbReference>
<dbReference type="OrthoDB" id="6285196at2759"/>
<dbReference type="Pfam" id="PF00373">
    <property type="entry name" value="FERM_M"/>
    <property type="match status" value="1"/>
</dbReference>
<evidence type="ECO:0000313" key="8">
    <source>
        <dbReference type="EMBL" id="CAC5418610.1"/>
    </source>
</evidence>
<dbReference type="CDD" id="cd13282">
    <property type="entry name" value="PH1_PLEKHH1_PLEKHH2"/>
    <property type="match status" value="1"/>
</dbReference>
<evidence type="ECO:0000259" key="5">
    <source>
        <dbReference type="PROSITE" id="PS50003"/>
    </source>
</evidence>
<feature type="domain" description="PH" evidence="5">
    <location>
        <begin position="677"/>
        <end position="771"/>
    </location>
</feature>
<feature type="compositionally biased region" description="Basic and acidic residues" evidence="4">
    <location>
        <begin position="306"/>
        <end position="316"/>
    </location>
</feature>
<reference evidence="8 9" key="1">
    <citation type="submission" date="2020-06" db="EMBL/GenBank/DDBJ databases">
        <authorList>
            <person name="Li R."/>
            <person name="Bekaert M."/>
        </authorList>
    </citation>
    <scope>NUCLEOTIDE SEQUENCE [LARGE SCALE GENOMIC DNA]</scope>
    <source>
        <strain evidence="9">wild</strain>
    </source>
</reference>
<dbReference type="Gene3D" id="1.25.40.530">
    <property type="entry name" value="MyTH4 domain"/>
    <property type="match status" value="1"/>
</dbReference>
<evidence type="ECO:0000256" key="1">
    <source>
        <dbReference type="ARBA" id="ARBA00022737"/>
    </source>
</evidence>
<dbReference type="PANTHER" id="PTHR22903">
    <property type="entry name" value="PLEKHH PROTEIN"/>
    <property type="match status" value="1"/>
</dbReference>
<feature type="region of interest" description="Disordered" evidence="4">
    <location>
        <begin position="394"/>
        <end position="418"/>
    </location>
</feature>
<dbReference type="CDD" id="cd14473">
    <property type="entry name" value="FERM_B-lobe"/>
    <property type="match status" value="1"/>
</dbReference>
<proteinExistence type="predicted"/>
<dbReference type="SMART" id="SM00233">
    <property type="entry name" value="PH"/>
    <property type="match status" value="2"/>
</dbReference>
<dbReference type="InterPro" id="IPR014352">
    <property type="entry name" value="FERM/acyl-CoA-bd_prot_sf"/>
</dbReference>
<dbReference type="GO" id="GO:0005856">
    <property type="term" value="C:cytoskeleton"/>
    <property type="evidence" value="ECO:0007669"/>
    <property type="project" value="InterPro"/>
</dbReference>
<feature type="compositionally biased region" description="Basic and acidic residues" evidence="4">
    <location>
        <begin position="650"/>
        <end position="662"/>
    </location>
</feature>
<dbReference type="InterPro" id="IPR035963">
    <property type="entry name" value="FERM_2"/>
</dbReference>
<name>A0A6J8EDN0_MYTCO</name>
<dbReference type="InterPro" id="IPR019748">
    <property type="entry name" value="FERM_central"/>
</dbReference>
<dbReference type="Gene3D" id="1.20.80.10">
    <property type="match status" value="1"/>
</dbReference>
<dbReference type="SMART" id="SM00295">
    <property type="entry name" value="B41"/>
    <property type="match status" value="1"/>
</dbReference>
<feature type="domain" description="MyTH4" evidence="7">
    <location>
        <begin position="925"/>
        <end position="1120"/>
    </location>
</feature>
<dbReference type="FunFam" id="2.30.29.30:FF:000286">
    <property type="entry name" value="PH-protein kinase domain containing protein"/>
    <property type="match status" value="1"/>
</dbReference>
<accession>A0A6J8EDN0</accession>
<dbReference type="Pfam" id="PF00169">
    <property type="entry name" value="PH"/>
    <property type="match status" value="2"/>
</dbReference>
<dbReference type="CDD" id="cd17094">
    <property type="entry name" value="FERM_F1_Max1_like"/>
    <property type="match status" value="1"/>
</dbReference>
<feature type="compositionally biased region" description="Low complexity" evidence="4">
    <location>
        <begin position="449"/>
        <end position="469"/>
    </location>
</feature>
<evidence type="ECO:0000256" key="3">
    <source>
        <dbReference type="SAM" id="Coils"/>
    </source>
</evidence>
<feature type="region of interest" description="Disordered" evidence="4">
    <location>
        <begin position="216"/>
        <end position="348"/>
    </location>
</feature>
<dbReference type="SUPFAM" id="SSF50729">
    <property type="entry name" value="PH domain-like"/>
    <property type="match status" value="2"/>
</dbReference>
<dbReference type="CDD" id="cd00821">
    <property type="entry name" value="PH"/>
    <property type="match status" value="1"/>
</dbReference>
<evidence type="ECO:0000256" key="2">
    <source>
        <dbReference type="ARBA" id="ARBA00023054"/>
    </source>
</evidence>
<feature type="region of interest" description="Disordered" evidence="4">
    <location>
        <begin position="638"/>
        <end position="662"/>
    </location>
</feature>
<keyword evidence="1" id="KW-0677">Repeat</keyword>
<keyword evidence="2 3" id="KW-0175">Coiled coil</keyword>
<dbReference type="InterPro" id="IPR019749">
    <property type="entry name" value="Band_41_domain"/>
</dbReference>
<feature type="domain" description="PH" evidence="5">
    <location>
        <begin position="785"/>
        <end position="889"/>
    </location>
</feature>
<dbReference type="EMBL" id="CACVKT020008931">
    <property type="protein sequence ID" value="CAC5418610.1"/>
    <property type="molecule type" value="Genomic_DNA"/>
</dbReference>
<dbReference type="InterPro" id="IPR029071">
    <property type="entry name" value="Ubiquitin-like_domsf"/>
</dbReference>
<keyword evidence="9" id="KW-1185">Reference proteome</keyword>
<evidence type="ECO:0000256" key="4">
    <source>
        <dbReference type="SAM" id="MobiDB-lite"/>
    </source>
</evidence>
<dbReference type="PANTHER" id="PTHR22903:SF8">
    <property type="entry name" value="MAX-1A"/>
    <property type="match status" value="1"/>
</dbReference>
<dbReference type="InterPro" id="IPR011993">
    <property type="entry name" value="PH-like_dom_sf"/>
</dbReference>
<dbReference type="InterPro" id="IPR000857">
    <property type="entry name" value="MyTH4_dom"/>
</dbReference>
<protein>
    <submittedName>
        <fullName evidence="8">Uncharacterized protein CG43867,Pleckstrin homology domain-containing family H member 1,Pleckstrin homology domain-containing family H member 2</fullName>
    </submittedName>
</protein>
<dbReference type="SUPFAM" id="SSF47031">
    <property type="entry name" value="Second domain of FERM"/>
    <property type="match status" value="1"/>
</dbReference>
<organism evidence="8 9">
    <name type="scientific">Mytilus coruscus</name>
    <name type="common">Sea mussel</name>
    <dbReference type="NCBI Taxonomy" id="42192"/>
    <lineage>
        <taxon>Eukaryota</taxon>
        <taxon>Metazoa</taxon>
        <taxon>Spiralia</taxon>
        <taxon>Lophotrochozoa</taxon>
        <taxon>Mollusca</taxon>
        <taxon>Bivalvia</taxon>
        <taxon>Autobranchia</taxon>
        <taxon>Pteriomorphia</taxon>
        <taxon>Mytilida</taxon>
        <taxon>Mytiloidea</taxon>
        <taxon>Mytilidae</taxon>
        <taxon>Mytilinae</taxon>
        <taxon>Mytilus</taxon>
    </lineage>
</organism>